<organism evidence="1 2">
    <name type="scientific">Romanomermis culicivorax</name>
    <name type="common">Nematode worm</name>
    <dbReference type="NCBI Taxonomy" id="13658"/>
    <lineage>
        <taxon>Eukaryota</taxon>
        <taxon>Metazoa</taxon>
        <taxon>Ecdysozoa</taxon>
        <taxon>Nematoda</taxon>
        <taxon>Enoplea</taxon>
        <taxon>Dorylaimia</taxon>
        <taxon>Mermithida</taxon>
        <taxon>Mermithoidea</taxon>
        <taxon>Mermithidae</taxon>
        <taxon>Romanomermis</taxon>
    </lineage>
</organism>
<proteinExistence type="predicted"/>
<dbReference type="Proteomes" id="UP000887565">
    <property type="component" value="Unplaced"/>
</dbReference>
<dbReference type="AlphaFoldDB" id="A0A915K5K7"/>
<protein>
    <submittedName>
        <fullName evidence="2">Uncharacterized protein</fullName>
    </submittedName>
</protein>
<reference evidence="2" key="1">
    <citation type="submission" date="2022-11" db="UniProtKB">
        <authorList>
            <consortium name="WormBaseParasite"/>
        </authorList>
    </citation>
    <scope>IDENTIFICATION</scope>
</reference>
<dbReference type="WBParaSite" id="nRc.2.0.1.t33147-RA">
    <property type="protein sequence ID" value="nRc.2.0.1.t33147-RA"/>
    <property type="gene ID" value="nRc.2.0.1.g33147"/>
</dbReference>
<keyword evidence="1" id="KW-1185">Reference proteome</keyword>
<name>A0A915K5K7_ROMCU</name>
<sequence>MLRICATSFLANMVDLRRPAAGGLPSNRLGDITFRSQKMKDNKVKGKKREEREIKGKIMILEICEVWHHPELIQYIFSIEMDETLWFAYLKFQLACKILIIGANWH</sequence>
<accession>A0A915K5K7</accession>
<evidence type="ECO:0000313" key="1">
    <source>
        <dbReference type="Proteomes" id="UP000887565"/>
    </source>
</evidence>
<evidence type="ECO:0000313" key="2">
    <source>
        <dbReference type="WBParaSite" id="nRc.2.0.1.t33147-RA"/>
    </source>
</evidence>